<evidence type="ECO:0000313" key="4">
    <source>
        <dbReference type="Proteomes" id="UP000694560"/>
    </source>
</evidence>
<dbReference type="PANTHER" id="PTHR46652:SF3">
    <property type="entry name" value="LEUCINE-RICH REPEAT-CONTAINING PROTEIN 9"/>
    <property type="match status" value="1"/>
</dbReference>
<dbReference type="CDD" id="cd21340">
    <property type="entry name" value="PPP1R42"/>
    <property type="match status" value="1"/>
</dbReference>
<sequence length="306" mass="35499">MVQLTMDLIAKNAGHKNRSDEDFGQYLQKLTHLNLSDKNIDTIGDLSFCKNLRVLYLYDNQISQIQNLDFASNITHLYLQNNRISSIENLSSLKKLEKLYLGGNYITVVEGLYKVGEIRELHIENQHLPLGEKLLFDPSSLKSLAKSLSVLNISNNNIDELEELAVLENLSYLKAIDNRLKHMKDLEIVLNKWTKLRRIDLTGNPICQKPKYRDRIIVQKMFSFAESLDGKEIKEMERRFLINWTASKAARTKSNKRMTDEHAAHEHSNFCVTSFSHMHLIVIIFHKGKIISKLILRSKLRCQLHR</sequence>
<accession>A0A8C5TC83</accession>
<proteinExistence type="predicted"/>
<dbReference type="SUPFAM" id="SSF52058">
    <property type="entry name" value="L domain-like"/>
    <property type="match status" value="1"/>
</dbReference>
<dbReference type="Ensembl" id="ENSMCST00000002895.1">
    <property type="protein sequence ID" value="ENSMCSP00000002830.1"/>
    <property type="gene ID" value="ENSMCSG00000002087.1"/>
</dbReference>
<dbReference type="PROSITE" id="PS51450">
    <property type="entry name" value="LRR"/>
    <property type="match status" value="5"/>
</dbReference>
<dbReference type="OrthoDB" id="10262005at2759"/>
<name>A0A8C5TC83_9PASS</name>
<evidence type="ECO:0000256" key="2">
    <source>
        <dbReference type="ARBA" id="ARBA00022737"/>
    </source>
</evidence>
<evidence type="ECO:0000256" key="1">
    <source>
        <dbReference type="ARBA" id="ARBA00022614"/>
    </source>
</evidence>
<dbReference type="SMART" id="SM00365">
    <property type="entry name" value="LRR_SD22"/>
    <property type="match status" value="4"/>
</dbReference>
<protein>
    <submittedName>
        <fullName evidence="3">Protein phosphatase 1 regulatory subunit 42</fullName>
    </submittedName>
</protein>
<dbReference type="Proteomes" id="UP000694560">
    <property type="component" value="Unplaced"/>
</dbReference>
<dbReference type="PANTHER" id="PTHR46652">
    <property type="entry name" value="LEUCINE-RICH REPEAT AND IQ DOMAIN-CONTAINING PROTEIN 1-RELATED"/>
    <property type="match status" value="1"/>
</dbReference>
<evidence type="ECO:0000313" key="3">
    <source>
        <dbReference type="Ensembl" id="ENSMCSP00000002830.1"/>
    </source>
</evidence>
<keyword evidence="1" id="KW-0433">Leucine-rich repeat</keyword>
<reference evidence="3" key="1">
    <citation type="submission" date="2025-08" db="UniProtKB">
        <authorList>
            <consortium name="Ensembl"/>
        </authorList>
    </citation>
    <scope>IDENTIFICATION</scope>
</reference>
<dbReference type="InterPro" id="IPR001611">
    <property type="entry name" value="Leu-rich_rpt"/>
</dbReference>
<dbReference type="InterPro" id="IPR025875">
    <property type="entry name" value="Leu-rich_rpt_4"/>
</dbReference>
<reference evidence="3" key="2">
    <citation type="submission" date="2025-09" db="UniProtKB">
        <authorList>
            <consortium name="Ensembl"/>
        </authorList>
    </citation>
    <scope>IDENTIFICATION</scope>
</reference>
<dbReference type="InterPro" id="IPR032675">
    <property type="entry name" value="LRR_dom_sf"/>
</dbReference>
<organism evidence="3 4">
    <name type="scientific">Malurus cyaneus samueli</name>
    <dbReference type="NCBI Taxonomy" id="2593467"/>
    <lineage>
        <taxon>Eukaryota</taxon>
        <taxon>Metazoa</taxon>
        <taxon>Chordata</taxon>
        <taxon>Craniata</taxon>
        <taxon>Vertebrata</taxon>
        <taxon>Euteleostomi</taxon>
        <taxon>Archelosauria</taxon>
        <taxon>Archosauria</taxon>
        <taxon>Dinosauria</taxon>
        <taxon>Saurischia</taxon>
        <taxon>Theropoda</taxon>
        <taxon>Coelurosauria</taxon>
        <taxon>Aves</taxon>
        <taxon>Neognathae</taxon>
        <taxon>Neoaves</taxon>
        <taxon>Telluraves</taxon>
        <taxon>Australaves</taxon>
        <taxon>Passeriformes</taxon>
        <taxon>Meliphagoidea</taxon>
        <taxon>Maluridae</taxon>
        <taxon>Malurus</taxon>
    </lineage>
</organism>
<dbReference type="Pfam" id="PF12799">
    <property type="entry name" value="LRR_4"/>
    <property type="match status" value="2"/>
</dbReference>
<keyword evidence="4" id="KW-1185">Reference proteome</keyword>
<dbReference type="InterPro" id="IPR050836">
    <property type="entry name" value="SDS22/Internalin_LRR"/>
</dbReference>
<dbReference type="Gene3D" id="3.80.10.10">
    <property type="entry name" value="Ribonuclease Inhibitor"/>
    <property type="match status" value="2"/>
</dbReference>
<keyword evidence="2" id="KW-0677">Repeat</keyword>
<dbReference type="AlphaFoldDB" id="A0A8C5TC83"/>